<evidence type="ECO:0000313" key="2">
    <source>
        <dbReference type="EMBL" id="CAH2251824.1"/>
    </source>
</evidence>
<feature type="region of interest" description="Disordered" evidence="1">
    <location>
        <begin position="17"/>
        <end position="48"/>
    </location>
</feature>
<comment type="caution">
    <text evidence="2">The sequence shown here is derived from an EMBL/GenBank/DDBJ whole genome shotgun (WGS) entry which is preliminary data.</text>
</comment>
<keyword evidence="3" id="KW-1185">Reference proteome</keyword>
<sequence>MTSTEIETDIHNKESIKISIDASSNETSGNEIKMVEERSDKTEPKLTNFKSDNTIDLLGVPRNGHRMSFMEEESVKERMRLSLLKQCSAILKQGDQRYSKETLHRTFQDEVRTESFSTII</sequence>
<accession>A0A8S4SEV1</accession>
<proteinExistence type="predicted"/>
<dbReference type="AlphaFoldDB" id="A0A8S4SEV1"/>
<evidence type="ECO:0000313" key="3">
    <source>
        <dbReference type="Proteomes" id="UP000838756"/>
    </source>
</evidence>
<name>A0A8S4SEV1_9NEOP</name>
<organism evidence="2 3">
    <name type="scientific">Pararge aegeria aegeria</name>
    <dbReference type="NCBI Taxonomy" id="348720"/>
    <lineage>
        <taxon>Eukaryota</taxon>
        <taxon>Metazoa</taxon>
        <taxon>Ecdysozoa</taxon>
        <taxon>Arthropoda</taxon>
        <taxon>Hexapoda</taxon>
        <taxon>Insecta</taxon>
        <taxon>Pterygota</taxon>
        <taxon>Neoptera</taxon>
        <taxon>Endopterygota</taxon>
        <taxon>Lepidoptera</taxon>
        <taxon>Glossata</taxon>
        <taxon>Ditrysia</taxon>
        <taxon>Papilionoidea</taxon>
        <taxon>Nymphalidae</taxon>
        <taxon>Satyrinae</taxon>
        <taxon>Satyrini</taxon>
        <taxon>Parargina</taxon>
        <taxon>Pararge</taxon>
    </lineage>
</organism>
<gene>
    <name evidence="2" type="primary">jg13789</name>
    <name evidence="2" type="ORF">PAEG_LOCUS22294</name>
</gene>
<feature type="compositionally biased region" description="Polar residues" evidence="1">
    <location>
        <begin position="21"/>
        <end position="30"/>
    </location>
</feature>
<protein>
    <submittedName>
        <fullName evidence="2">Jg13789 protein</fullName>
    </submittedName>
</protein>
<feature type="compositionally biased region" description="Basic and acidic residues" evidence="1">
    <location>
        <begin position="33"/>
        <end position="44"/>
    </location>
</feature>
<evidence type="ECO:0000256" key="1">
    <source>
        <dbReference type="SAM" id="MobiDB-lite"/>
    </source>
</evidence>
<dbReference type="OrthoDB" id="6743178at2759"/>
<reference evidence="2" key="1">
    <citation type="submission" date="2022-03" db="EMBL/GenBank/DDBJ databases">
        <authorList>
            <person name="Lindestad O."/>
        </authorList>
    </citation>
    <scope>NUCLEOTIDE SEQUENCE</scope>
</reference>
<dbReference type="EMBL" id="CAKXAJ010026031">
    <property type="protein sequence ID" value="CAH2251824.1"/>
    <property type="molecule type" value="Genomic_DNA"/>
</dbReference>
<dbReference type="Proteomes" id="UP000838756">
    <property type="component" value="Unassembled WGS sequence"/>
</dbReference>